<gene>
    <name evidence="2" type="ORF">GCM10011346_08060</name>
</gene>
<proteinExistence type="predicted"/>
<evidence type="ECO:0000313" key="3">
    <source>
        <dbReference type="Proteomes" id="UP000641206"/>
    </source>
</evidence>
<comment type="caution">
    <text evidence="2">The sequence shown here is derived from an EMBL/GenBank/DDBJ whole genome shotgun (WGS) entry which is preliminary data.</text>
</comment>
<dbReference type="Pfam" id="PF06695">
    <property type="entry name" value="Sm_multidrug_ex"/>
    <property type="match status" value="1"/>
</dbReference>
<feature type="transmembrane region" description="Helical" evidence="1">
    <location>
        <begin position="40"/>
        <end position="61"/>
    </location>
</feature>
<accession>A0ABQ2NQI4</accession>
<reference evidence="3" key="1">
    <citation type="journal article" date="2019" name="Int. J. Syst. Evol. Microbiol.">
        <title>The Global Catalogue of Microorganisms (GCM) 10K type strain sequencing project: providing services to taxonomists for standard genome sequencing and annotation.</title>
        <authorList>
            <consortium name="The Broad Institute Genomics Platform"/>
            <consortium name="The Broad Institute Genome Sequencing Center for Infectious Disease"/>
            <person name="Wu L."/>
            <person name="Ma J."/>
        </authorList>
    </citation>
    <scope>NUCLEOTIDE SEQUENCE [LARGE SCALE GENOMIC DNA]</scope>
    <source>
        <strain evidence="3">CGMCC 1.7693</strain>
    </source>
</reference>
<evidence type="ECO:0000313" key="2">
    <source>
        <dbReference type="EMBL" id="GGP08354.1"/>
    </source>
</evidence>
<name>A0ABQ2NQI4_9BACI</name>
<protein>
    <recommendedName>
        <fullName evidence="4">Small multi-drug export protein</fullName>
    </recommendedName>
</protein>
<feature type="transmembrane region" description="Helical" evidence="1">
    <location>
        <begin position="117"/>
        <end position="140"/>
    </location>
</feature>
<evidence type="ECO:0008006" key="4">
    <source>
        <dbReference type="Google" id="ProtNLM"/>
    </source>
</evidence>
<feature type="transmembrane region" description="Helical" evidence="1">
    <location>
        <begin position="12"/>
        <end position="34"/>
    </location>
</feature>
<dbReference type="RefSeq" id="WP_188733228.1">
    <property type="nucleotide sequence ID" value="NZ_BMLW01000002.1"/>
</dbReference>
<keyword evidence="1" id="KW-0812">Transmembrane</keyword>
<evidence type="ECO:0000256" key="1">
    <source>
        <dbReference type="SAM" id="Phobius"/>
    </source>
</evidence>
<sequence length="144" mass="15968">MLNYLWLAASAWFMGFFPMLEIYVAIPASMVMGLDAVSSIIWSGFGNFLPVPMIAFFYRLLAKSERIKKWLDKLANSKYKYRIEKQGPLVVVLLTPIIGSWAVAVIANGIGMNKLKLFVSAGGSILIYGIVIAALTYYGVEFVS</sequence>
<dbReference type="InterPro" id="IPR009577">
    <property type="entry name" value="Sm_multidrug_ex"/>
</dbReference>
<dbReference type="Proteomes" id="UP000641206">
    <property type="component" value="Unassembled WGS sequence"/>
</dbReference>
<organism evidence="2 3">
    <name type="scientific">Oceanobacillus neutriphilus</name>
    <dbReference type="NCBI Taxonomy" id="531815"/>
    <lineage>
        <taxon>Bacteria</taxon>
        <taxon>Bacillati</taxon>
        <taxon>Bacillota</taxon>
        <taxon>Bacilli</taxon>
        <taxon>Bacillales</taxon>
        <taxon>Bacillaceae</taxon>
        <taxon>Oceanobacillus</taxon>
    </lineage>
</organism>
<keyword evidence="1" id="KW-1133">Transmembrane helix</keyword>
<keyword evidence="1" id="KW-0472">Membrane</keyword>
<keyword evidence="3" id="KW-1185">Reference proteome</keyword>
<dbReference type="EMBL" id="BMLW01000002">
    <property type="protein sequence ID" value="GGP08354.1"/>
    <property type="molecule type" value="Genomic_DNA"/>
</dbReference>
<feature type="transmembrane region" description="Helical" evidence="1">
    <location>
        <begin position="89"/>
        <end position="111"/>
    </location>
</feature>